<feature type="compositionally biased region" description="Polar residues" evidence="6">
    <location>
        <begin position="24"/>
        <end position="34"/>
    </location>
</feature>
<dbReference type="AlphaFoldDB" id="A0A165T2N5"/>
<keyword evidence="4 5" id="KW-0539">Nucleus</keyword>
<dbReference type="STRING" id="1314782.A0A165T2N5"/>
<dbReference type="InParanoid" id="A0A165T2N5"/>
<evidence type="ECO:0000256" key="5">
    <source>
        <dbReference type="PIRNR" id="PIRNR017302"/>
    </source>
</evidence>
<dbReference type="PANTHER" id="PTHR14211">
    <property type="entry name" value="GLIOMA SUPPRESSOR CANDIDATE REGION GENE 2"/>
    <property type="match status" value="1"/>
</dbReference>
<protein>
    <recommendedName>
        <fullName evidence="2 5">Ribosome biogenesis protein NOP53</fullName>
    </recommendedName>
</protein>
<feature type="region of interest" description="Disordered" evidence="6">
    <location>
        <begin position="272"/>
        <end position="327"/>
    </location>
</feature>
<dbReference type="FunCoup" id="A0A165T2N5">
    <property type="interactions" value="396"/>
</dbReference>
<keyword evidence="3 5" id="KW-0690">Ribosome biogenesis</keyword>
<comment type="subcellular location">
    <subcellularLocation>
        <location evidence="5">Nucleus</location>
        <location evidence="5">Nucleolus</location>
    </subcellularLocation>
    <subcellularLocation>
        <location evidence="5">Nucleus</location>
        <location evidence="5">Nucleoplasm</location>
    </subcellularLocation>
</comment>
<gene>
    <name evidence="7" type="ORF">NEOLEDRAFT_1132560</name>
</gene>
<reference evidence="7 8" key="1">
    <citation type="journal article" date="2016" name="Mol. Biol. Evol.">
        <title>Comparative Genomics of Early-Diverging Mushroom-Forming Fungi Provides Insights into the Origins of Lignocellulose Decay Capabilities.</title>
        <authorList>
            <person name="Nagy L.G."/>
            <person name="Riley R."/>
            <person name="Tritt A."/>
            <person name="Adam C."/>
            <person name="Daum C."/>
            <person name="Floudas D."/>
            <person name="Sun H."/>
            <person name="Yadav J.S."/>
            <person name="Pangilinan J."/>
            <person name="Larsson K.H."/>
            <person name="Matsuura K."/>
            <person name="Barry K."/>
            <person name="Labutti K."/>
            <person name="Kuo R."/>
            <person name="Ohm R.A."/>
            <person name="Bhattacharya S.S."/>
            <person name="Shirouzu T."/>
            <person name="Yoshinaga Y."/>
            <person name="Martin F.M."/>
            <person name="Grigoriev I.V."/>
            <person name="Hibbett D.S."/>
        </authorList>
    </citation>
    <scope>NUCLEOTIDE SEQUENCE [LARGE SCALE GENOMIC DNA]</scope>
    <source>
        <strain evidence="7 8">HHB14362 ss-1</strain>
    </source>
</reference>
<comment type="function">
    <text evidence="5">May play a role in ribosome biogenesis.</text>
</comment>
<feature type="region of interest" description="Disordered" evidence="6">
    <location>
        <begin position="20"/>
        <end position="43"/>
    </location>
</feature>
<evidence type="ECO:0000256" key="2">
    <source>
        <dbReference type="ARBA" id="ARBA00018339"/>
    </source>
</evidence>
<dbReference type="GO" id="GO:0005654">
    <property type="term" value="C:nucleoplasm"/>
    <property type="evidence" value="ECO:0007669"/>
    <property type="project" value="UniProtKB-SubCell"/>
</dbReference>
<dbReference type="InterPro" id="IPR011687">
    <property type="entry name" value="Nop53/GLTSCR2"/>
</dbReference>
<accession>A0A165T2N5</accession>
<feature type="compositionally biased region" description="Basic and acidic residues" evidence="6">
    <location>
        <begin position="192"/>
        <end position="201"/>
    </location>
</feature>
<dbReference type="Proteomes" id="UP000076761">
    <property type="component" value="Unassembled WGS sequence"/>
</dbReference>
<feature type="compositionally biased region" description="Basic residues" evidence="6">
    <location>
        <begin position="202"/>
        <end position="212"/>
    </location>
</feature>
<evidence type="ECO:0000256" key="6">
    <source>
        <dbReference type="SAM" id="MobiDB-lite"/>
    </source>
</evidence>
<name>A0A165T2N5_9AGAM</name>
<dbReference type="GO" id="GO:0000027">
    <property type="term" value="P:ribosomal large subunit assembly"/>
    <property type="evidence" value="ECO:0007669"/>
    <property type="project" value="UniProtKB-UniRule"/>
</dbReference>
<comment type="similarity">
    <text evidence="1 5">Belongs to the NOP53 family.</text>
</comment>
<evidence type="ECO:0000256" key="3">
    <source>
        <dbReference type="ARBA" id="ARBA00022517"/>
    </source>
</evidence>
<dbReference type="GO" id="GO:0005730">
    <property type="term" value="C:nucleolus"/>
    <property type="evidence" value="ECO:0007669"/>
    <property type="project" value="UniProtKB-SubCell"/>
</dbReference>
<organism evidence="7 8">
    <name type="scientific">Neolentinus lepideus HHB14362 ss-1</name>
    <dbReference type="NCBI Taxonomy" id="1314782"/>
    <lineage>
        <taxon>Eukaryota</taxon>
        <taxon>Fungi</taxon>
        <taxon>Dikarya</taxon>
        <taxon>Basidiomycota</taxon>
        <taxon>Agaricomycotina</taxon>
        <taxon>Agaricomycetes</taxon>
        <taxon>Gloeophyllales</taxon>
        <taxon>Gloeophyllaceae</taxon>
        <taxon>Neolentinus</taxon>
    </lineage>
</organism>
<evidence type="ECO:0000256" key="1">
    <source>
        <dbReference type="ARBA" id="ARBA00008838"/>
    </source>
</evidence>
<dbReference type="GO" id="GO:0006364">
    <property type="term" value="P:rRNA processing"/>
    <property type="evidence" value="ECO:0007669"/>
    <property type="project" value="TreeGrafter"/>
</dbReference>
<feature type="compositionally biased region" description="Basic residues" evidence="6">
    <location>
        <begin position="307"/>
        <end position="321"/>
    </location>
</feature>
<dbReference type="PIRSF" id="PIRSF017302">
    <property type="entry name" value="Gltscr2"/>
    <property type="match status" value="1"/>
</dbReference>
<keyword evidence="8" id="KW-1185">Reference proteome</keyword>
<dbReference type="EMBL" id="KV425568">
    <property type="protein sequence ID" value="KZT26047.1"/>
    <property type="molecule type" value="Genomic_DNA"/>
</dbReference>
<dbReference type="Pfam" id="PF07767">
    <property type="entry name" value="Nop53"/>
    <property type="match status" value="1"/>
</dbReference>
<dbReference type="OrthoDB" id="5072at2759"/>
<dbReference type="PANTHER" id="PTHR14211:SF7">
    <property type="entry name" value="RIBOSOME BIOGENESIS PROTEIN NOP53"/>
    <property type="match status" value="1"/>
</dbReference>
<evidence type="ECO:0000313" key="7">
    <source>
        <dbReference type="EMBL" id="KZT26047.1"/>
    </source>
</evidence>
<sequence length="455" mass="50891">MATATSLNAPSAMKLKAKIKKTKSSVGAPSQLKQGSRKGKKAWRKNVDIEGVEEGLEGLRVEERVTGSALQKKKDEDLFLVDVRGDEQVRKTLPKYSKAALTSTKILSQRTAVPAVFSRVSSSASGKRKLTQEEKERLLRMGKRARRGPLNSYIDETETGNGSALLEVGEAAKKSGGYDIWSSGKESETEAEVKDGLEHVQKKQVKSAKPHPLRSVIQIPAISEPHVGSSYNPPAQAYQELLLSATQIEEKRTKEAEKLKVWQEKVDLAKKFASQEQQEGVPSGMSVGDGEAVEEEHSEEGIVTKKSSQRKTKKERKKAERLRKEKQALAEKAARKRLLTSVTSVKSLRSLVNKSLSASERARAERELAIQDKLRKGLVGQKVGKYKVQECEVDVQLGEDLSESLRGLKPEGNLFRDRFLSLQHRALIEPRQPVLPRRRKTKIKEYEKHAWKRFE</sequence>
<evidence type="ECO:0000256" key="4">
    <source>
        <dbReference type="ARBA" id="ARBA00023242"/>
    </source>
</evidence>
<feature type="region of interest" description="Disordered" evidence="6">
    <location>
        <begin position="192"/>
        <end position="212"/>
    </location>
</feature>
<proteinExistence type="inferred from homology"/>
<evidence type="ECO:0000313" key="8">
    <source>
        <dbReference type="Proteomes" id="UP000076761"/>
    </source>
</evidence>
<dbReference type="GO" id="GO:0008097">
    <property type="term" value="F:5S rRNA binding"/>
    <property type="evidence" value="ECO:0007669"/>
    <property type="project" value="TreeGrafter"/>
</dbReference>